<dbReference type="OrthoDB" id="9793083at2"/>
<comment type="caution">
    <text evidence="2">The sequence shown here is derived from an EMBL/GenBank/DDBJ whole genome shotgun (WGS) entry which is preliminary data.</text>
</comment>
<dbReference type="eggNOG" id="COG0596">
    <property type="taxonomic scope" value="Bacteria"/>
</dbReference>
<keyword evidence="3" id="KW-1185">Reference proteome</keyword>
<feature type="domain" description="AB hydrolase-1" evidence="1">
    <location>
        <begin position="22"/>
        <end position="246"/>
    </location>
</feature>
<evidence type="ECO:0000259" key="1">
    <source>
        <dbReference type="Pfam" id="PF00561"/>
    </source>
</evidence>
<dbReference type="STRING" id="721133.SAMN05216176_108210"/>
<dbReference type="NCBIfam" id="TIGR02427">
    <property type="entry name" value="protocat_pcaD"/>
    <property type="match status" value="1"/>
</dbReference>
<protein>
    <submittedName>
        <fullName evidence="2">3-oxoadipate enol-lactonase</fullName>
    </submittedName>
</protein>
<dbReference type="Gene3D" id="3.40.50.1820">
    <property type="entry name" value="alpha/beta hydrolase"/>
    <property type="match status" value="1"/>
</dbReference>
<dbReference type="AlphaFoldDB" id="K2PJB4"/>
<dbReference type="SUPFAM" id="SSF53474">
    <property type="entry name" value="alpha/beta-Hydrolases"/>
    <property type="match status" value="1"/>
</dbReference>
<dbReference type="GO" id="GO:0042952">
    <property type="term" value="P:beta-ketoadipate pathway"/>
    <property type="evidence" value="ECO:0007669"/>
    <property type="project" value="InterPro"/>
</dbReference>
<name>K2PJB4_9HYPH</name>
<proteinExistence type="predicted"/>
<dbReference type="Pfam" id="PF00561">
    <property type="entry name" value="Abhydrolase_1"/>
    <property type="match status" value="1"/>
</dbReference>
<dbReference type="GO" id="GO:0047570">
    <property type="term" value="F:3-oxoadipate enol-lactonase activity"/>
    <property type="evidence" value="ECO:0007669"/>
    <property type="project" value="InterPro"/>
</dbReference>
<dbReference type="InterPro" id="IPR050266">
    <property type="entry name" value="AB_hydrolase_sf"/>
</dbReference>
<evidence type="ECO:0000313" key="2">
    <source>
        <dbReference type="EMBL" id="EKF41247.1"/>
    </source>
</evidence>
<gene>
    <name evidence="2" type="ORF">NA8A_17178</name>
</gene>
<dbReference type="InterPro" id="IPR000073">
    <property type="entry name" value="AB_hydrolase_1"/>
</dbReference>
<organism evidence="2 3">
    <name type="scientific">Nitratireductor indicus C115</name>
    <dbReference type="NCBI Taxonomy" id="1231190"/>
    <lineage>
        <taxon>Bacteria</taxon>
        <taxon>Pseudomonadati</taxon>
        <taxon>Pseudomonadota</taxon>
        <taxon>Alphaproteobacteria</taxon>
        <taxon>Hyphomicrobiales</taxon>
        <taxon>Phyllobacteriaceae</taxon>
        <taxon>Nitratireductor</taxon>
    </lineage>
</organism>
<dbReference type="InterPro" id="IPR026968">
    <property type="entry name" value="PcaD/CatD"/>
</dbReference>
<accession>K2PJB4</accession>
<dbReference type="PANTHER" id="PTHR43798">
    <property type="entry name" value="MONOACYLGLYCEROL LIPASE"/>
    <property type="match status" value="1"/>
</dbReference>
<evidence type="ECO:0000313" key="3">
    <source>
        <dbReference type="Proteomes" id="UP000007374"/>
    </source>
</evidence>
<dbReference type="PRINTS" id="PR00111">
    <property type="entry name" value="ABHYDROLASE"/>
</dbReference>
<dbReference type="EMBL" id="AMSI01000012">
    <property type="protein sequence ID" value="EKF41247.1"/>
    <property type="molecule type" value="Genomic_DNA"/>
</dbReference>
<reference evidence="2 3" key="1">
    <citation type="journal article" date="2012" name="J. Bacteriol.">
        <title>Genome Sequence of Nitratireductor indicus Type Strain C115.</title>
        <authorList>
            <person name="Lai Q."/>
            <person name="Li G."/>
            <person name="Yu Z."/>
            <person name="Shao Z."/>
        </authorList>
    </citation>
    <scope>NUCLEOTIDE SEQUENCE [LARGE SCALE GENOMIC DNA]</scope>
    <source>
        <strain evidence="2 3">C115</strain>
    </source>
</reference>
<sequence>MAFARLNGVVIHHEVRGDPSKPAVVFSNSLGCDFRIWNKVAAELADDYRLVLYDKRGHGLSEAPPQPYSMDDHIDDLVALLDHVGVDRAAVIGLSVGGMIAQGLAIRYPERVTALVLCDTAHKIGDDALWNMRIETVNTKGISALTDSIMQRWFMPEYRTPDNPDFVGYTAMLTRTTTDGYAGTSAALRDTDYTELTRKLKVPTLCLGGDHDGSTPPSLMRELASLIEGSEYTVIENAGHLPCIDQPARTASVISDFLGRTL</sequence>
<dbReference type="ESTHER" id="9rhiz-k2pjb4">
    <property type="family name" value="Carboxymethylbutenolide_lactonase"/>
</dbReference>
<dbReference type="RefSeq" id="WP_009451637.1">
    <property type="nucleotide sequence ID" value="NZ_AMSI01000012.1"/>
</dbReference>
<dbReference type="InterPro" id="IPR029058">
    <property type="entry name" value="AB_hydrolase_fold"/>
</dbReference>
<dbReference type="Proteomes" id="UP000007374">
    <property type="component" value="Unassembled WGS sequence"/>
</dbReference>
<dbReference type="PATRIC" id="fig|1231190.3.peg.3552"/>